<dbReference type="AlphaFoldDB" id="A0AAD9E134"/>
<dbReference type="PROSITE" id="PS50176">
    <property type="entry name" value="ARM_REPEAT"/>
    <property type="match status" value="3"/>
</dbReference>
<dbReference type="PANTHER" id="PTHR23316">
    <property type="entry name" value="IMPORTIN ALPHA"/>
    <property type="match status" value="1"/>
</dbReference>
<dbReference type="InterPro" id="IPR011989">
    <property type="entry name" value="ARM-like"/>
</dbReference>
<evidence type="ECO:0000256" key="3">
    <source>
        <dbReference type="ARBA" id="ARBA00010394"/>
    </source>
</evidence>
<reference evidence="10" key="1">
    <citation type="submission" date="2023-03" db="EMBL/GenBank/DDBJ databases">
        <title>Electrophorus voltai genome.</title>
        <authorList>
            <person name="Bian C."/>
        </authorList>
    </citation>
    <scope>NUCLEOTIDE SEQUENCE</scope>
    <source>
        <strain evidence="10">CB-2022</strain>
        <tissue evidence="10">Muscle</tissue>
    </source>
</reference>
<feature type="domain" description="Tyrosinase copper-binding" evidence="9">
    <location>
        <begin position="110"/>
        <end position="121"/>
    </location>
</feature>
<dbReference type="SMART" id="SM00185">
    <property type="entry name" value="ARM"/>
    <property type="match status" value="8"/>
</dbReference>
<comment type="similarity">
    <text evidence="2">Belongs to the tyrosinase family.</text>
</comment>
<evidence type="ECO:0000256" key="1">
    <source>
        <dbReference type="ARBA" id="ARBA00004573"/>
    </source>
</evidence>
<dbReference type="InterPro" id="IPR000225">
    <property type="entry name" value="Armadillo"/>
</dbReference>
<name>A0AAD9E134_9TELE</name>
<dbReference type="GO" id="GO:0042438">
    <property type="term" value="P:melanin biosynthetic process"/>
    <property type="evidence" value="ECO:0007669"/>
    <property type="project" value="UniProtKB-KW"/>
</dbReference>
<dbReference type="EMBL" id="JAROKS010000010">
    <property type="protein sequence ID" value="KAK1800404.1"/>
    <property type="molecule type" value="Genomic_DNA"/>
</dbReference>
<dbReference type="Proteomes" id="UP001239994">
    <property type="component" value="Unassembled WGS sequence"/>
</dbReference>
<comment type="subcellular location">
    <subcellularLocation>
        <location evidence="1">Melanosome membrane</location>
        <topology evidence="1">Single-pass type I membrane protein</topology>
    </subcellularLocation>
</comment>
<comment type="caution">
    <text evidence="10">The sequence shown here is derived from an EMBL/GenBank/DDBJ whole genome shotgun (WGS) entry which is preliminary data.</text>
</comment>
<evidence type="ECO:0000259" key="9">
    <source>
        <dbReference type="PROSITE" id="PS00498"/>
    </source>
</evidence>
<dbReference type="GO" id="GO:0033162">
    <property type="term" value="C:melanosome membrane"/>
    <property type="evidence" value="ECO:0007669"/>
    <property type="project" value="UniProtKB-SubCell"/>
</dbReference>
<dbReference type="InterPro" id="IPR032413">
    <property type="entry name" value="Arm_3"/>
</dbReference>
<evidence type="ECO:0000256" key="5">
    <source>
        <dbReference type="ARBA" id="ARBA00022737"/>
    </source>
</evidence>
<feature type="repeat" description="ARM" evidence="8">
    <location>
        <begin position="499"/>
        <end position="527"/>
    </location>
</feature>
<keyword evidence="7" id="KW-0470">Melanin biosynthesis</keyword>
<dbReference type="Gene3D" id="1.10.1280.10">
    <property type="entry name" value="Di-copper center containing domain from catechol oxidase"/>
    <property type="match status" value="1"/>
</dbReference>
<dbReference type="InterPro" id="IPR002227">
    <property type="entry name" value="Tyrosinase_Cu-bd"/>
</dbReference>
<dbReference type="GO" id="GO:0015031">
    <property type="term" value="P:protein transport"/>
    <property type="evidence" value="ECO:0007669"/>
    <property type="project" value="UniProtKB-KW"/>
</dbReference>
<evidence type="ECO:0000256" key="7">
    <source>
        <dbReference type="ARBA" id="ARBA00023101"/>
    </source>
</evidence>
<dbReference type="GO" id="GO:0005634">
    <property type="term" value="C:nucleus"/>
    <property type="evidence" value="ECO:0007669"/>
    <property type="project" value="UniProtKB-ARBA"/>
</dbReference>
<organism evidence="10 11">
    <name type="scientific">Electrophorus voltai</name>
    <dbReference type="NCBI Taxonomy" id="2609070"/>
    <lineage>
        <taxon>Eukaryota</taxon>
        <taxon>Metazoa</taxon>
        <taxon>Chordata</taxon>
        <taxon>Craniata</taxon>
        <taxon>Vertebrata</taxon>
        <taxon>Euteleostomi</taxon>
        <taxon>Actinopterygii</taxon>
        <taxon>Neopterygii</taxon>
        <taxon>Teleostei</taxon>
        <taxon>Ostariophysi</taxon>
        <taxon>Gymnotiformes</taxon>
        <taxon>Gymnotoidei</taxon>
        <taxon>Gymnotidae</taxon>
        <taxon>Electrophorus</taxon>
    </lineage>
</organism>
<dbReference type="Gene3D" id="1.25.10.10">
    <property type="entry name" value="Leucine-rich Repeat Variant"/>
    <property type="match status" value="1"/>
</dbReference>
<protein>
    <recommendedName>
        <fullName evidence="9">Tyrosinase copper-binding domain-containing protein</fullName>
    </recommendedName>
</protein>
<feature type="non-terminal residue" evidence="10">
    <location>
        <position position="1"/>
    </location>
</feature>
<dbReference type="PRINTS" id="PR00092">
    <property type="entry name" value="TYROSINASE"/>
</dbReference>
<feature type="repeat" description="ARM" evidence="8">
    <location>
        <begin position="371"/>
        <end position="413"/>
    </location>
</feature>
<comment type="similarity">
    <text evidence="3">Belongs to the importin alpha family.</text>
</comment>
<keyword evidence="4" id="KW-0813">Transport</keyword>
<evidence type="ECO:0000256" key="4">
    <source>
        <dbReference type="ARBA" id="ARBA00022448"/>
    </source>
</evidence>
<dbReference type="GO" id="GO:0016491">
    <property type="term" value="F:oxidoreductase activity"/>
    <property type="evidence" value="ECO:0007669"/>
    <property type="project" value="InterPro"/>
</dbReference>
<dbReference type="Pfam" id="PF00264">
    <property type="entry name" value="Tyrosinase"/>
    <property type="match status" value="1"/>
</dbReference>
<gene>
    <name evidence="10" type="ORF">P4O66_005638</name>
</gene>
<keyword evidence="5" id="KW-0677">Repeat</keyword>
<sequence length="649" mass="71274">VICSRAPEYSMRGVLCDGREEGPLLRNPGKHDRNLAVGLPTAANVEFALNLAQYDTGDMDITANMSFRNTLEGFGDPQTGLGSAAKLGMHAAVHVFMNGSMSSVQGSANDPIFILHHAFVDSIYEQWLRRHQPDKSHYPTTNAPIGHNSEYYMAPFIPLYRNGDYFLSSKDMGYEYSYLQDPGHQFIDNVASYLEEVIYATIQEIIANVNSECSEKQMQGCVTARKLLSRERNPPLKEVVEAGLLARFVAFLGRNDDPSLQFEAAWSLTNVASGTSWHTQQVVEHGAVPAFIALLASPMLNISEQAVWALGNIAGDGASYRDALIDCNVIPALLARLTPDAPVGYLRNLTWTLSNLCRNKNPFPRFSAVQQMLPSIIQLLHHSDKSILSDASWAISYLTDGPNERIDVVIKTGVLPRLVELLGFEELAVVASTPALRSIGNIVSGSDLQTQMAIDAGVLAILPKLMRHPKPSVQKEAAWAVSNIAAGPRQQIQQLITCGLLPPLVELLKNGDFKTQREAVWAVTNYTSGGTVEQVVQLVRCGGLEAILSLLHVKDAKTVLVILDAISNIFLAAEKLGEVNKLCLLVEELGGLDRIELLQNHENNAVYRAAQALIEKYFSEDGEDECLKTRATETDFVFGPAEVQKRFDF</sequence>
<keyword evidence="6" id="KW-0653">Protein transport</keyword>
<keyword evidence="11" id="KW-1185">Reference proteome</keyword>
<proteinExistence type="inferred from homology"/>
<evidence type="ECO:0000313" key="11">
    <source>
        <dbReference type="Proteomes" id="UP001239994"/>
    </source>
</evidence>
<dbReference type="InterPro" id="IPR008922">
    <property type="entry name" value="Di-copper_centre_dom_sf"/>
</dbReference>
<dbReference type="Pfam" id="PF16186">
    <property type="entry name" value="Arm_3"/>
    <property type="match status" value="1"/>
</dbReference>
<accession>A0AAD9E134</accession>
<dbReference type="Pfam" id="PF00514">
    <property type="entry name" value="Arm"/>
    <property type="match status" value="7"/>
</dbReference>
<dbReference type="SUPFAM" id="SSF48371">
    <property type="entry name" value="ARM repeat"/>
    <property type="match status" value="1"/>
</dbReference>
<evidence type="ECO:0000313" key="10">
    <source>
        <dbReference type="EMBL" id="KAK1800404.1"/>
    </source>
</evidence>
<dbReference type="FunFam" id="1.25.10.10:FF:000009">
    <property type="entry name" value="Importin subunit alpha"/>
    <property type="match status" value="1"/>
</dbReference>
<dbReference type="SUPFAM" id="SSF48056">
    <property type="entry name" value="Di-copper centre-containing domain"/>
    <property type="match status" value="1"/>
</dbReference>
<evidence type="ECO:0000256" key="8">
    <source>
        <dbReference type="PROSITE-ProRule" id="PRU00259"/>
    </source>
</evidence>
<dbReference type="PROSITE" id="PS00498">
    <property type="entry name" value="TYROSINASE_2"/>
    <property type="match status" value="1"/>
</dbReference>
<dbReference type="InterPro" id="IPR016024">
    <property type="entry name" value="ARM-type_fold"/>
</dbReference>
<evidence type="ECO:0000256" key="6">
    <source>
        <dbReference type="ARBA" id="ARBA00022927"/>
    </source>
</evidence>
<feature type="repeat" description="ARM" evidence="8">
    <location>
        <begin position="286"/>
        <end position="314"/>
    </location>
</feature>
<evidence type="ECO:0000256" key="2">
    <source>
        <dbReference type="ARBA" id="ARBA00009928"/>
    </source>
</evidence>